<dbReference type="GO" id="GO:0009190">
    <property type="term" value="P:cyclic nucleotide biosynthetic process"/>
    <property type="evidence" value="ECO:0007669"/>
    <property type="project" value="InterPro"/>
</dbReference>
<dbReference type="SUPFAM" id="SSF50022">
    <property type="entry name" value="ISP domain"/>
    <property type="match status" value="1"/>
</dbReference>
<evidence type="ECO:0008006" key="9">
    <source>
        <dbReference type="Google" id="ProtNLM"/>
    </source>
</evidence>
<keyword evidence="1" id="KW-0001">2Fe-2S</keyword>
<protein>
    <recommendedName>
        <fullName evidence="9">Guanylate cyclase domain-containing protein</fullName>
    </recommendedName>
</protein>
<dbReference type="SMART" id="SM00044">
    <property type="entry name" value="CYCc"/>
    <property type="match status" value="1"/>
</dbReference>
<dbReference type="InterPro" id="IPR029787">
    <property type="entry name" value="Nucleotide_cyclase"/>
</dbReference>
<dbReference type="Gene3D" id="3.10.20.30">
    <property type="match status" value="1"/>
</dbReference>
<name>A0A381V9T0_9ZZZZ</name>
<dbReference type="PROSITE" id="PS50125">
    <property type="entry name" value="GUANYLATE_CYCLASE_2"/>
    <property type="match status" value="1"/>
</dbReference>
<proteinExistence type="predicted"/>
<dbReference type="InterPro" id="IPR001054">
    <property type="entry name" value="A/G_cyclase"/>
</dbReference>
<dbReference type="Gene3D" id="3.40.5.90">
    <property type="entry name" value="CDGSH iron-sulfur domain, mitoNEET-type"/>
    <property type="match status" value="4"/>
</dbReference>
<dbReference type="EMBL" id="UINC01008243">
    <property type="protein sequence ID" value="SVA37136.1"/>
    <property type="molecule type" value="Genomic_DNA"/>
</dbReference>
<reference evidence="8" key="1">
    <citation type="submission" date="2018-05" db="EMBL/GenBank/DDBJ databases">
        <authorList>
            <person name="Lanie J.A."/>
            <person name="Ng W.-L."/>
            <person name="Kazmierczak K.M."/>
            <person name="Andrzejewski T.M."/>
            <person name="Davidsen T.M."/>
            <person name="Wayne K.J."/>
            <person name="Tettelin H."/>
            <person name="Glass J.I."/>
            <person name="Rusch D."/>
            <person name="Podicherti R."/>
            <person name="Tsui H.-C.T."/>
            <person name="Winkler M.E."/>
        </authorList>
    </citation>
    <scope>NUCLEOTIDE SEQUENCE</scope>
</reference>
<dbReference type="PROSITE" id="PS51085">
    <property type="entry name" value="2FE2S_FER_2"/>
    <property type="match status" value="1"/>
</dbReference>
<dbReference type="GO" id="GO:0035556">
    <property type="term" value="P:intracellular signal transduction"/>
    <property type="evidence" value="ECO:0007669"/>
    <property type="project" value="InterPro"/>
</dbReference>
<evidence type="ECO:0000256" key="3">
    <source>
        <dbReference type="ARBA" id="ARBA00023004"/>
    </source>
</evidence>
<dbReference type="PANTHER" id="PTHR46491:SF3">
    <property type="entry name" value="CDGSH IRON-SULFUR DOMAIN-CONTAINING PROTEIN 3, MITOCHONDRIAL"/>
    <property type="match status" value="1"/>
</dbReference>
<dbReference type="Gene3D" id="3.30.70.1230">
    <property type="entry name" value="Nucleotide cyclase"/>
    <property type="match status" value="1"/>
</dbReference>
<dbReference type="SUPFAM" id="SSF54292">
    <property type="entry name" value="2Fe-2S ferredoxin-like"/>
    <property type="match status" value="1"/>
</dbReference>
<dbReference type="Pfam" id="PF00211">
    <property type="entry name" value="Guanylate_cyc"/>
    <property type="match status" value="1"/>
</dbReference>
<dbReference type="InterPro" id="IPR012675">
    <property type="entry name" value="Beta-grasp_dom_sf"/>
</dbReference>
<keyword evidence="4" id="KW-0411">Iron-sulfur</keyword>
<organism evidence="8">
    <name type="scientific">marine metagenome</name>
    <dbReference type="NCBI Taxonomy" id="408172"/>
    <lineage>
        <taxon>unclassified sequences</taxon>
        <taxon>metagenomes</taxon>
        <taxon>ecological metagenomes</taxon>
    </lineage>
</organism>
<dbReference type="CDD" id="cd00207">
    <property type="entry name" value="fer2"/>
    <property type="match status" value="1"/>
</dbReference>
<dbReference type="PROSITE" id="PS51296">
    <property type="entry name" value="RIESKE"/>
    <property type="match status" value="1"/>
</dbReference>
<dbReference type="CDD" id="cd03467">
    <property type="entry name" value="Rieske"/>
    <property type="match status" value="1"/>
</dbReference>
<dbReference type="CDD" id="cd07302">
    <property type="entry name" value="CHD"/>
    <property type="match status" value="1"/>
</dbReference>
<dbReference type="SUPFAM" id="SSF55073">
    <property type="entry name" value="Nucleotide cyclase"/>
    <property type="match status" value="1"/>
</dbReference>
<evidence type="ECO:0000256" key="1">
    <source>
        <dbReference type="ARBA" id="ARBA00022714"/>
    </source>
</evidence>
<keyword evidence="3" id="KW-0408">Iron</keyword>
<evidence type="ECO:0000259" key="5">
    <source>
        <dbReference type="PROSITE" id="PS50125"/>
    </source>
</evidence>
<dbReference type="GO" id="GO:0046872">
    <property type="term" value="F:metal ion binding"/>
    <property type="evidence" value="ECO:0007669"/>
    <property type="project" value="UniProtKB-KW"/>
</dbReference>
<evidence type="ECO:0000259" key="6">
    <source>
        <dbReference type="PROSITE" id="PS51085"/>
    </source>
</evidence>
<sequence>MKKINNPLPITVKKNKVYFWCACGKSANQPFCDGSHKNTKFSPVKLESSKLEEVFFCGCKNTNNPPFCDGSHLKLTKGIKFKINKNSPYRESVKNEETYFWCACGKSANQPFCDGSHKKTKKTPFKFDCKNSEEVFFCGCKKSKNPPFCDGTHKSLKNSLEIHPDNKKIEISSDETILTASIRKEIPHLSACGGVGKCSTCRINILSGLENCSERTEHEIKLAERLNLPETIRLACQTKVCGKVKYRRLLLDKRDLSLNSQLQSKKSGSVGTVRNLTIMFCDIKGFTPFSESLSAYDVIFILNRYFSIMREIIIKNGGEVNNYIGDAIMAIFGLKESRQQILRTVNTGLQMLKAMDEFKTYLKEAYDRTFDMRIGIHNGEVIVGSVGYGDDKKLTVIGDVVNIASRIEATNKDAGTRLLISENAYSQVKDSIEIDNYLRLKLRGSRNLITLYEVSNLKNEVLKDYGDAEHKLINGKKWTRTLPVAELKEGEKKKIQSDNEEIILIRKDGIYAIKNICPHMNLPLDLGQLTEKNTILCPFHNSEFSYKTGDVKMWVGSDPDIIQEKCDPLEIIPATEIDSYIWVQKDL</sequence>
<evidence type="ECO:0000256" key="2">
    <source>
        <dbReference type="ARBA" id="ARBA00022723"/>
    </source>
</evidence>
<accession>A0A381V9T0</accession>
<dbReference type="Pfam" id="PF09360">
    <property type="entry name" value="zf-CDGSH"/>
    <property type="match status" value="3"/>
</dbReference>
<feature type="domain" description="Guanylate cyclase" evidence="5">
    <location>
        <begin position="277"/>
        <end position="408"/>
    </location>
</feature>
<feature type="domain" description="Rieske" evidence="7">
    <location>
        <begin position="479"/>
        <end position="583"/>
    </location>
</feature>
<keyword evidence="2" id="KW-0479">Metal-binding</keyword>
<dbReference type="InterPro" id="IPR018967">
    <property type="entry name" value="FeS-contain_CDGSH-typ"/>
</dbReference>
<dbReference type="Pfam" id="PF00111">
    <property type="entry name" value="Fer2"/>
    <property type="match status" value="1"/>
</dbReference>
<dbReference type="GO" id="GO:0005739">
    <property type="term" value="C:mitochondrion"/>
    <property type="evidence" value="ECO:0007669"/>
    <property type="project" value="TreeGrafter"/>
</dbReference>
<gene>
    <name evidence="8" type="ORF">METZ01_LOCUS89990</name>
</gene>
<dbReference type="InterPro" id="IPR036922">
    <property type="entry name" value="Rieske_2Fe-2S_sf"/>
</dbReference>
<dbReference type="Gene3D" id="2.102.10.10">
    <property type="entry name" value="Rieske [2Fe-2S] iron-sulphur domain"/>
    <property type="match status" value="1"/>
</dbReference>
<dbReference type="InterPro" id="IPR017941">
    <property type="entry name" value="Rieske_2Fe-2S"/>
</dbReference>
<evidence type="ECO:0000259" key="7">
    <source>
        <dbReference type="PROSITE" id="PS51296"/>
    </source>
</evidence>
<dbReference type="PANTHER" id="PTHR46491">
    <property type="entry name" value="CDGSH IRON SULFUR DOMAIN PROTEIN HOMOLOG"/>
    <property type="match status" value="1"/>
</dbReference>
<dbReference type="AlphaFoldDB" id="A0A381V9T0"/>
<dbReference type="InterPro" id="IPR052950">
    <property type="entry name" value="CISD"/>
</dbReference>
<evidence type="ECO:0000256" key="4">
    <source>
        <dbReference type="ARBA" id="ARBA00023014"/>
    </source>
</evidence>
<dbReference type="InterPro" id="IPR001041">
    <property type="entry name" value="2Fe-2S_ferredoxin-type"/>
</dbReference>
<evidence type="ECO:0000313" key="8">
    <source>
        <dbReference type="EMBL" id="SVA37136.1"/>
    </source>
</evidence>
<dbReference type="SMART" id="SM00704">
    <property type="entry name" value="ZnF_CDGSH"/>
    <property type="match status" value="4"/>
</dbReference>
<dbReference type="InterPro" id="IPR036010">
    <property type="entry name" value="2Fe-2S_ferredoxin-like_sf"/>
</dbReference>
<dbReference type="Pfam" id="PF00355">
    <property type="entry name" value="Rieske"/>
    <property type="match status" value="1"/>
</dbReference>
<dbReference type="InterPro" id="IPR042216">
    <property type="entry name" value="MitoNEET_CISD"/>
</dbReference>
<feature type="domain" description="2Fe-2S ferredoxin-type" evidence="6">
    <location>
        <begin position="158"/>
        <end position="264"/>
    </location>
</feature>
<dbReference type="GO" id="GO:0051537">
    <property type="term" value="F:2 iron, 2 sulfur cluster binding"/>
    <property type="evidence" value="ECO:0007669"/>
    <property type="project" value="UniProtKB-KW"/>
</dbReference>